<dbReference type="PIRSF" id="PIRSF037259">
    <property type="entry name" value="EcsB_ABC"/>
    <property type="match status" value="1"/>
</dbReference>
<feature type="transmembrane region" description="Helical" evidence="1">
    <location>
        <begin position="382"/>
        <end position="399"/>
    </location>
</feature>
<dbReference type="RefSeq" id="WP_036667041.1">
    <property type="nucleotide sequence ID" value="NZ_KK082154.1"/>
</dbReference>
<feature type="transmembrane region" description="Helical" evidence="1">
    <location>
        <begin position="351"/>
        <end position="376"/>
    </location>
</feature>
<reference evidence="2 3" key="1">
    <citation type="submission" date="2014-02" db="EMBL/GenBank/DDBJ databases">
        <title>Genome sequence of Paenibacillus darwinianus reveals adaptive mechanisms for survival in Antarctic soils.</title>
        <authorList>
            <person name="Dsouza M."/>
            <person name="Taylor M.W."/>
            <person name="Turner S.J."/>
            <person name="Aislabie J."/>
        </authorList>
    </citation>
    <scope>NUCLEOTIDE SEQUENCE [LARGE SCALE GENOMIC DNA]</scope>
    <source>
        <strain evidence="2 3">CE1</strain>
    </source>
</reference>
<dbReference type="EMBL" id="JFHU01000118">
    <property type="protein sequence ID" value="EXX88696.1"/>
    <property type="molecule type" value="Genomic_DNA"/>
</dbReference>
<sequence>MDRSLEAIRGQRADAWRKETVPYWRYMGQSGFPGFVALAVMSGLIGYIAFLRRVPPDFPIAEVGAAVLLPFLAWSPLRSYLVSADTVFLMPRESGMRAWLRPAGRAGVMLSGLLLLMVFLAYVPLYRQGTVPAAWPLIALALLPFKAANAWGAWTERRMAWPMAARLFRLLRWAATVLVLAALLSQPLWESAPFGLLAAAALAAAYRLPSKHRFPWERLIEEEWGIRRRWYRFFGTFIDVPVSGDMAVARRSYLTWTAAALKFKRSNAYTFLYAGTLLRTELGGIVLRLTLLGMLTAVLTGRAELLSGWGAVAAGLGFILLTGVQLGALSQAHRHSVWRHVYPLPESQREASLLAVVRWVLAGSSLLVWLSVAATLAPAGKYAQVGAALLAYPVYALLLRPGSFKRKLAKERNGD</sequence>
<feature type="transmembrane region" description="Helical" evidence="1">
    <location>
        <begin position="32"/>
        <end position="51"/>
    </location>
</feature>
<feature type="transmembrane region" description="Helical" evidence="1">
    <location>
        <begin position="134"/>
        <end position="155"/>
    </location>
</feature>
<keyword evidence="1" id="KW-0812">Transmembrane</keyword>
<dbReference type="OrthoDB" id="2447941at2"/>
<evidence type="ECO:0000313" key="3">
    <source>
        <dbReference type="Proteomes" id="UP000053750"/>
    </source>
</evidence>
<dbReference type="Proteomes" id="UP000053750">
    <property type="component" value="Unassembled WGS sequence"/>
</dbReference>
<feature type="transmembrane region" description="Helical" evidence="1">
    <location>
        <begin position="191"/>
        <end position="208"/>
    </location>
</feature>
<dbReference type="GO" id="GO:0016020">
    <property type="term" value="C:membrane"/>
    <property type="evidence" value="ECO:0007669"/>
    <property type="project" value="InterPro"/>
</dbReference>
<feature type="transmembrane region" description="Helical" evidence="1">
    <location>
        <begin position="167"/>
        <end position="185"/>
    </location>
</feature>
<feature type="transmembrane region" description="Helical" evidence="1">
    <location>
        <begin position="63"/>
        <end position="82"/>
    </location>
</feature>
<feature type="transmembrane region" description="Helical" evidence="1">
    <location>
        <begin position="103"/>
        <end position="122"/>
    </location>
</feature>
<dbReference type="AlphaFoldDB" id="A0A9W5S1E1"/>
<name>A0A9W5S1E1_9BACL</name>
<protein>
    <recommendedName>
        <fullName evidence="4">ABC transporter permease</fullName>
    </recommendedName>
</protein>
<evidence type="ECO:0000313" key="2">
    <source>
        <dbReference type="EMBL" id="EXX88696.1"/>
    </source>
</evidence>
<keyword evidence="3" id="KW-1185">Reference proteome</keyword>
<accession>A0A9W5S1E1</accession>
<keyword evidence="1" id="KW-1133">Transmembrane helix</keyword>
<dbReference type="InterPro" id="IPR010288">
    <property type="entry name" value="EcsB_ABC"/>
</dbReference>
<evidence type="ECO:0000256" key="1">
    <source>
        <dbReference type="SAM" id="Phobius"/>
    </source>
</evidence>
<gene>
    <name evidence="2" type="ORF">BG53_01450</name>
</gene>
<keyword evidence="1" id="KW-0472">Membrane</keyword>
<evidence type="ECO:0008006" key="4">
    <source>
        <dbReference type="Google" id="ProtNLM"/>
    </source>
</evidence>
<comment type="caution">
    <text evidence="2">The sequence shown here is derived from an EMBL/GenBank/DDBJ whole genome shotgun (WGS) entry which is preliminary data.</text>
</comment>
<feature type="transmembrane region" description="Helical" evidence="1">
    <location>
        <begin position="309"/>
        <end position="330"/>
    </location>
</feature>
<dbReference type="Pfam" id="PF05975">
    <property type="entry name" value="EcsB"/>
    <property type="match status" value="1"/>
</dbReference>
<proteinExistence type="predicted"/>
<organism evidence="2 3">
    <name type="scientific">Paenibacillus darwinianus</name>
    <dbReference type="NCBI Taxonomy" id="1380763"/>
    <lineage>
        <taxon>Bacteria</taxon>
        <taxon>Bacillati</taxon>
        <taxon>Bacillota</taxon>
        <taxon>Bacilli</taxon>
        <taxon>Bacillales</taxon>
        <taxon>Paenibacillaceae</taxon>
        <taxon>Paenibacillus</taxon>
    </lineage>
</organism>